<dbReference type="GeneID" id="104711250"/>
<evidence type="ECO:0000313" key="1">
    <source>
        <dbReference type="Proteomes" id="UP000694864"/>
    </source>
</evidence>
<evidence type="ECO:0000313" key="2">
    <source>
        <dbReference type="RefSeq" id="XP_010426241.1"/>
    </source>
</evidence>
<protein>
    <submittedName>
        <fullName evidence="2">Uncharacterized protein LOC104711250</fullName>
    </submittedName>
</protein>
<name>A0ABM0TGV4_CAMSA</name>
<dbReference type="InterPro" id="IPR021109">
    <property type="entry name" value="Peptidase_aspartic_dom_sf"/>
</dbReference>
<dbReference type="PANTHER" id="PTHR33067">
    <property type="entry name" value="RNA-DIRECTED DNA POLYMERASE-RELATED"/>
    <property type="match status" value="1"/>
</dbReference>
<organism evidence="1 2">
    <name type="scientific">Camelina sativa</name>
    <name type="common">False flax</name>
    <name type="synonym">Myagrum sativum</name>
    <dbReference type="NCBI Taxonomy" id="90675"/>
    <lineage>
        <taxon>Eukaryota</taxon>
        <taxon>Viridiplantae</taxon>
        <taxon>Streptophyta</taxon>
        <taxon>Embryophyta</taxon>
        <taxon>Tracheophyta</taxon>
        <taxon>Spermatophyta</taxon>
        <taxon>Magnoliopsida</taxon>
        <taxon>eudicotyledons</taxon>
        <taxon>Gunneridae</taxon>
        <taxon>Pentapetalae</taxon>
        <taxon>rosids</taxon>
        <taxon>malvids</taxon>
        <taxon>Brassicales</taxon>
        <taxon>Brassicaceae</taxon>
        <taxon>Camelineae</taxon>
        <taxon>Camelina</taxon>
    </lineage>
</organism>
<dbReference type="Proteomes" id="UP000694864">
    <property type="component" value="Chromosome 9"/>
</dbReference>
<proteinExistence type="predicted"/>
<keyword evidence="1" id="KW-1185">Reference proteome</keyword>
<accession>A0ABM0TGV4</accession>
<gene>
    <name evidence="2" type="primary">LOC104711250</name>
</gene>
<dbReference type="RefSeq" id="XP_010426241.1">
    <property type="nucleotide sequence ID" value="XM_010427939.2"/>
</dbReference>
<dbReference type="Gene3D" id="2.40.70.10">
    <property type="entry name" value="Acid Proteases"/>
    <property type="match status" value="1"/>
</dbReference>
<reference evidence="1" key="1">
    <citation type="journal article" date="2014" name="Nat. Commun.">
        <title>The emerging biofuel crop Camelina sativa retains a highly undifferentiated hexaploid genome structure.</title>
        <authorList>
            <person name="Kagale S."/>
            <person name="Koh C."/>
            <person name="Nixon J."/>
            <person name="Bollina V."/>
            <person name="Clarke W.E."/>
            <person name="Tuteja R."/>
            <person name="Spillane C."/>
            <person name="Robinson S.J."/>
            <person name="Links M.G."/>
            <person name="Clarke C."/>
            <person name="Higgins E.E."/>
            <person name="Huebert T."/>
            <person name="Sharpe A.G."/>
            <person name="Parkin I.A."/>
        </authorList>
    </citation>
    <scope>NUCLEOTIDE SEQUENCE [LARGE SCALE GENOMIC DNA]</scope>
    <source>
        <strain evidence="1">cv. DH55</strain>
    </source>
</reference>
<reference evidence="2" key="2">
    <citation type="submission" date="2025-08" db="UniProtKB">
        <authorList>
            <consortium name="RefSeq"/>
        </authorList>
    </citation>
    <scope>IDENTIFICATION</scope>
    <source>
        <tissue evidence="2">Leaf</tissue>
    </source>
</reference>
<sequence>MPHSFAVRLRMTDFKPTMISLILVDRSRRILEGVLEDVSIKIGECMIPNDFVVLEYDKEPSDPLILERSFLATVGAIIDVKQGNIALNIDDLVMNFEMDKLRRVPTIDGQTFSVKIASDDDLLIELHEDITAGYVKELETVEKVSKQAVKLEDWSGDHLISTRDHDEVLIHDKSLVDDVFVMETRIAEESCRTVEETRVAGQASIDAAVALIDTPSRIGSNLSKTKDSRIDSLAASPRPVVKLKSHLSTVQKPQVRPRT</sequence>